<dbReference type="AlphaFoldDB" id="A0A2A6C188"/>
<proteinExistence type="predicted"/>
<accession>A0A8R1UWD9</accession>
<dbReference type="Proteomes" id="UP000005239">
    <property type="component" value="Unassembled WGS sequence"/>
</dbReference>
<accession>A0A2A6C188</accession>
<dbReference type="EnsemblMetazoa" id="PPA41933.1">
    <property type="protein sequence ID" value="PPA41933.1"/>
    <property type="gene ID" value="WBGene00280302"/>
</dbReference>
<keyword evidence="2" id="KW-1185">Reference proteome</keyword>
<name>A0A2A6C188_PRIPA</name>
<sequence length="125" mass="15042">MRSLLLFCLYSVVYTQNFCSRSSHCKRSNNSRRSSPQHKSRFYNSCIRVIRVIYVQELTIDRMTRILPHFLLLFLLFENRQMYERGRSLGNRVRDVSSKVVALHRERRRNIEHVRIATASRRPLQ</sequence>
<reference evidence="1" key="2">
    <citation type="submission" date="2022-06" db="UniProtKB">
        <authorList>
            <consortium name="EnsemblMetazoa"/>
        </authorList>
    </citation>
    <scope>IDENTIFICATION</scope>
    <source>
        <strain evidence="1">PS312</strain>
    </source>
</reference>
<evidence type="ECO:0000313" key="2">
    <source>
        <dbReference type="Proteomes" id="UP000005239"/>
    </source>
</evidence>
<evidence type="ECO:0000313" key="1">
    <source>
        <dbReference type="EnsemblMetazoa" id="PPA41933.1"/>
    </source>
</evidence>
<protein>
    <submittedName>
        <fullName evidence="1">Uncharacterized protein</fullName>
    </submittedName>
</protein>
<reference evidence="2" key="1">
    <citation type="journal article" date="2008" name="Nat. Genet.">
        <title>The Pristionchus pacificus genome provides a unique perspective on nematode lifestyle and parasitism.</title>
        <authorList>
            <person name="Dieterich C."/>
            <person name="Clifton S.W."/>
            <person name="Schuster L.N."/>
            <person name="Chinwalla A."/>
            <person name="Delehaunty K."/>
            <person name="Dinkelacker I."/>
            <person name="Fulton L."/>
            <person name="Fulton R."/>
            <person name="Godfrey J."/>
            <person name="Minx P."/>
            <person name="Mitreva M."/>
            <person name="Roeseler W."/>
            <person name="Tian H."/>
            <person name="Witte H."/>
            <person name="Yang S.P."/>
            <person name="Wilson R.K."/>
            <person name="Sommer R.J."/>
        </authorList>
    </citation>
    <scope>NUCLEOTIDE SEQUENCE [LARGE SCALE GENOMIC DNA]</scope>
    <source>
        <strain evidence="2">PS312</strain>
    </source>
</reference>
<gene>
    <name evidence="1" type="primary">WBGene00280302</name>
</gene>
<organism evidence="1 2">
    <name type="scientific">Pristionchus pacificus</name>
    <name type="common">Parasitic nematode worm</name>
    <dbReference type="NCBI Taxonomy" id="54126"/>
    <lineage>
        <taxon>Eukaryota</taxon>
        <taxon>Metazoa</taxon>
        <taxon>Ecdysozoa</taxon>
        <taxon>Nematoda</taxon>
        <taxon>Chromadorea</taxon>
        <taxon>Rhabditida</taxon>
        <taxon>Rhabditina</taxon>
        <taxon>Diplogasteromorpha</taxon>
        <taxon>Diplogasteroidea</taxon>
        <taxon>Neodiplogasteridae</taxon>
        <taxon>Pristionchus</taxon>
    </lineage>
</organism>